<protein>
    <submittedName>
        <fullName evidence="2">Uncharacterized protein</fullName>
    </submittedName>
</protein>
<accession>A0A9Q1JSJ5</accession>
<evidence type="ECO:0000313" key="2">
    <source>
        <dbReference type="EMBL" id="KAJ8430191.1"/>
    </source>
</evidence>
<keyword evidence="3" id="KW-1185">Reference proteome</keyword>
<dbReference type="Proteomes" id="UP001153076">
    <property type="component" value="Unassembled WGS sequence"/>
</dbReference>
<evidence type="ECO:0000256" key="1">
    <source>
        <dbReference type="SAM" id="MobiDB-lite"/>
    </source>
</evidence>
<organism evidence="2 3">
    <name type="scientific">Carnegiea gigantea</name>
    <dbReference type="NCBI Taxonomy" id="171969"/>
    <lineage>
        <taxon>Eukaryota</taxon>
        <taxon>Viridiplantae</taxon>
        <taxon>Streptophyta</taxon>
        <taxon>Embryophyta</taxon>
        <taxon>Tracheophyta</taxon>
        <taxon>Spermatophyta</taxon>
        <taxon>Magnoliopsida</taxon>
        <taxon>eudicotyledons</taxon>
        <taxon>Gunneridae</taxon>
        <taxon>Pentapetalae</taxon>
        <taxon>Caryophyllales</taxon>
        <taxon>Cactineae</taxon>
        <taxon>Cactaceae</taxon>
        <taxon>Cactoideae</taxon>
        <taxon>Echinocereeae</taxon>
        <taxon>Carnegiea</taxon>
    </lineage>
</organism>
<name>A0A9Q1JSJ5_9CARY</name>
<dbReference type="EMBL" id="JAKOGI010000816">
    <property type="protein sequence ID" value="KAJ8430191.1"/>
    <property type="molecule type" value="Genomic_DNA"/>
</dbReference>
<sequence length="183" mass="19452">MLQLGMLQKSGHDENDGEEEGGGGGDKVSLFGVLGMIQGGSKKFVALERKSFDMVVESRVNPCILYSLEESVAFANDMLQSEDGNEGLRGPYAVSSFGSSMPLIKANASSAPSSLQLAVGSSLPLNRSPLPHPFLKLKYIADYPTLSDPFMFQVPLGTPGYSNGTTASSYSSYLSFAPPEVIE</sequence>
<dbReference type="AlphaFoldDB" id="A0A9Q1JSJ5"/>
<proteinExistence type="predicted"/>
<evidence type="ECO:0000313" key="3">
    <source>
        <dbReference type="Proteomes" id="UP001153076"/>
    </source>
</evidence>
<dbReference type="OrthoDB" id="1923775at2759"/>
<reference evidence="2" key="1">
    <citation type="submission" date="2022-04" db="EMBL/GenBank/DDBJ databases">
        <title>Carnegiea gigantea Genome sequencing and assembly v2.</title>
        <authorList>
            <person name="Copetti D."/>
            <person name="Sanderson M.J."/>
            <person name="Burquez A."/>
            <person name="Wojciechowski M.F."/>
        </authorList>
    </citation>
    <scope>NUCLEOTIDE SEQUENCE</scope>
    <source>
        <strain evidence="2">SGP5-SGP5p</strain>
        <tissue evidence="2">Aerial part</tissue>
    </source>
</reference>
<feature type="region of interest" description="Disordered" evidence="1">
    <location>
        <begin position="1"/>
        <end position="24"/>
    </location>
</feature>
<comment type="caution">
    <text evidence="2">The sequence shown here is derived from an EMBL/GenBank/DDBJ whole genome shotgun (WGS) entry which is preliminary data.</text>
</comment>
<gene>
    <name evidence="2" type="ORF">Cgig2_006699</name>
</gene>